<dbReference type="SUPFAM" id="SSF54236">
    <property type="entry name" value="Ubiquitin-like"/>
    <property type="match status" value="1"/>
</dbReference>
<dbReference type="InterPro" id="IPR029071">
    <property type="entry name" value="Ubiquitin-like_domsf"/>
</dbReference>
<dbReference type="EMBL" id="JAKROA010000004">
    <property type="protein sequence ID" value="KAL5108026.1"/>
    <property type="molecule type" value="Genomic_DNA"/>
</dbReference>
<dbReference type="PROSITE" id="PS00661">
    <property type="entry name" value="FERM_2"/>
    <property type="match status" value="1"/>
</dbReference>
<feature type="domain" description="B30.2/SPRY" evidence="3">
    <location>
        <begin position="619"/>
        <end position="833"/>
    </location>
</feature>
<evidence type="ECO:0000256" key="1">
    <source>
        <dbReference type="SAM" id="MobiDB-lite"/>
    </source>
</evidence>
<dbReference type="SUPFAM" id="SSF50729">
    <property type="entry name" value="PH domain-like"/>
    <property type="match status" value="1"/>
</dbReference>
<feature type="region of interest" description="Disordered" evidence="1">
    <location>
        <begin position="396"/>
        <end position="440"/>
    </location>
</feature>
<feature type="region of interest" description="Disordered" evidence="1">
    <location>
        <begin position="1092"/>
        <end position="1157"/>
    </location>
</feature>
<dbReference type="InterPro" id="IPR000798">
    <property type="entry name" value="Ez/rad/moesin-like"/>
</dbReference>
<feature type="domain" description="FERM" evidence="2">
    <location>
        <begin position="135"/>
        <end position="472"/>
    </location>
</feature>
<feature type="compositionally biased region" description="Polar residues" evidence="1">
    <location>
        <begin position="1141"/>
        <end position="1157"/>
    </location>
</feature>
<dbReference type="Gene3D" id="3.10.20.90">
    <property type="entry name" value="Phosphatidylinositol 3-kinase Catalytic Subunit, Chain A, domain 1"/>
    <property type="match status" value="1"/>
</dbReference>
<protein>
    <submittedName>
        <fullName evidence="4">Band protein 1</fullName>
    </submittedName>
</protein>
<evidence type="ECO:0000313" key="4">
    <source>
        <dbReference type="EMBL" id="KAL5108026.1"/>
    </source>
</evidence>
<dbReference type="PRINTS" id="PR00935">
    <property type="entry name" value="BAND41"/>
</dbReference>
<dbReference type="InterPro" id="IPR003877">
    <property type="entry name" value="SPRY_dom"/>
</dbReference>
<dbReference type="CDD" id="cd14473">
    <property type="entry name" value="FERM_B-lobe"/>
    <property type="match status" value="1"/>
</dbReference>
<dbReference type="PROSITE" id="PS50188">
    <property type="entry name" value="B302_SPRY"/>
    <property type="match status" value="2"/>
</dbReference>
<dbReference type="Pfam" id="PF09380">
    <property type="entry name" value="FERM_C"/>
    <property type="match status" value="1"/>
</dbReference>
<dbReference type="Gene3D" id="2.60.120.920">
    <property type="match status" value="2"/>
</dbReference>
<reference evidence="4 5" key="1">
    <citation type="journal article" date="2022" name="Front. Cell. Infect. Microbiol.">
        <title>The Genomes of Two Strains of Taenia crassiceps the Animal Model for the Study of Human Cysticercosis.</title>
        <authorList>
            <person name="Bobes R.J."/>
            <person name="Estrada K."/>
            <person name="Rios-Valencia D.G."/>
            <person name="Calderon-Gallegos A."/>
            <person name="de la Torre P."/>
            <person name="Carrero J.C."/>
            <person name="Sanchez-Flores A."/>
            <person name="Laclette J.P."/>
        </authorList>
    </citation>
    <scope>NUCLEOTIDE SEQUENCE [LARGE SCALE GENOMIC DNA]</scope>
    <source>
        <strain evidence="4">WFUcys</strain>
    </source>
</reference>
<dbReference type="InterPro" id="IPR043136">
    <property type="entry name" value="B30.2/SPRY_sf"/>
</dbReference>
<dbReference type="InterPro" id="IPR035963">
    <property type="entry name" value="FERM_2"/>
</dbReference>
<evidence type="ECO:0000313" key="5">
    <source>
        <dbReference type="Proteomes" id="UP001651158"/>
    </source>
</evidence>
<dbReference type="Pfam" id="PF00373">
    <property type="entry name" value="FERM_M"/>
    <property type="match status" value="1"/>
</dbReference>
<dbReference type="InterPro" id="IPR000299">
    <property type="entry name" value="FERM_domain"/>
</dbReference>
<dbReference type="PANTHER" id="PTHR23280">
    <property type="entry name" value="4.1 G PROTEIN"/>
    <property type="match status" value="1"/>
</dbReference>
<dbReference type="InterPro" id="IPR013320">
    <property type="entry name" value="ConA-like_dom_sf"/>
</dbReference>
<dbReference type="Pfam" id="PF09379">
    <property type="entry name" value="FERM_N"/>
    <property type="match status" value="1"/>
</dbReference>
<dbReference type="SUPFAM" id="SSF49899">
    <property type="entry name" value="Concanavalin A-like lectins/glucanases"/>
    <property type="match status" value="2"/>
</dbReference>
<dbReference type="Proteomes" id="UP001651158">
    <property type="component" value="Unassembled WGS sequence"/>
</dbReference>
<name>A0ABR4QES2_9CEST</name>
<keyword evidence="5" id="KW-1185">Reference proteome</keyword>
<accession>A0ABR4QES2</accession>
<dbReference type="InterPro" id="IPR018979">
    <property type="entry name" value="FERM_N"/>
</dbReference>
<dbReference type="Gene3D" id="1.20.80.10">
    <property type="match status" value="1"/>
</dbReference>
<dbReference type="InterPro" id="IPR019748">
    <property type="entry name" value="FERM_central"/>
</dbReference>
<dbReference type="PANTHER" id="PTHR23280:SF21">
    <property type="entry name" value="PROTEIN 4.1 HOMOLOG"/>
    <property type="match status" value="1"/>
</dbReference>
<dbReference type="CDD" id="cd01765">
    <property type="entry name" value="FERM_F0_F1"/>
    <property type="match status" value="1"/>
</dbReference>
<feature type="domain" description="B30.2/SPRY" evidence="3">
    <location>
        <begin position="848"/>
        <end position="1033"/>
    </location>
</feature>
<dbReference type="PROSITE" id="PS50057">
    <property type="entry name" value="FERM_3"/>
    <property type="match status" value="1"/>
</dbReference>
<evidence type="ECO:0000259" key="2">
    <source>
        <dbReference type="PROSITE" id="PS50057"/>
    </source>
</evidence>
<organism evidence="4 5">
    <name type="scientific">Taenia crassiceps</name>
    <dbReference type="NCBI Taxonomy" id="6207"/>
    <lineage>
        <taxon>Eukaryota</taxon>
        <taxon>Metazoa</taxon>
        <taxon>Spiralia</taxon>
        <taxon>Lophotrochozoa</taxon>
        <taxon>Platyhelminthes</taxon>
        <taxon>Cestoda</taxon>
        <taxon>Eucestoda</taxon>
        <taxon>Cyclophyllidea</taxon>
        <taxon>Taeniidae</taxon>
        <taxon>Taenia</taxon>
    </lineage>
</organism>
<proteinExistence type="predicted"/>
<dbReference type="Pfam" id="PF00622">
    <property type="entry name" value="SPRY"/>
    <property type="match status" value="2"/>
</dbReference>
<dbReference type="InterPro" id="IPR019747">
    <property type="entry name" value="FERM_CS"/>
</dbReference>
<feature type="compositionally biased region" description="Acidic residues" evidence="1">
    <location>
        <begin position="1116"/>
        <end position="1132"/>
    </location>
</feature>
<gene>
    <name evidence="4" type="ORF">TcWFU_007848</name>
</gene>
<dbReference type="Gene3D" id="2.30.29.30">
    <property type="entry name" value="Pleckstrin-homology domain (PH domain)/Phosphotyrosine-binding domain (PTB)"/>
    <property type="match status" value="1"/>
</dbReference>
<dbReference type="SMART" id="SM00449">
    <property type="entry name" value="SPRY"/>
    <property type="match status" value="2"/>
</dbReference>
<comment type="caution">
    <text evidence="4">The sequence shown here is derived from an EMBL/GenBank/DDBJ whole genome shotgun (WGS) entry which is preliminary data.</text>
</comment>
<dbReference type="PRINTS" id="PR00661">
    <property type="entry name" value="ERMFAMILY"/>
</dbReference>
<dbReference type="InterPro" id="IPR011993">
    <property type="entry name" value="PH-like_dom_sf"/>
</dbReference>
<dbReference type="InterPro" id="IPR001870">
    <property type="entry name" value="B30.2/SPRY"/>
</dbReference>
<dbReference type="SMART" id="SM00295">
    <property type="entry name" value="B41"/>
    <property type="match status" value="1"/>
</dbReference>
<dbReference type="SUPFAM" id="SSF47031">
    <property type="entry name" value="Second domain of FERM"/>
    <property type="match status" value="1"/>
</dbReference>
<dbReference type="InterPro" id="IPR019749">
    <property type="entry name" value="Band_41_domain"/>
</dbReference>
<dbReference type="SMART" id="SM01196">
    <property type="entry name" value="FERM_C"/>
    <property type="match status" value="1"/>
</dbReference>
<sequence>MDETLRSKNGTMFQSKTTLPDGTIEITDTLPKQDYYKSLRRSSVSSPGSQFTINNSTNVYDATSGYRKSKAVEYKPSGKQVQCSVLMLEGVEQIYTIDHCLKRGRLLSVAAQHIRTFTRAEMVQRARKKNWEADHSPRVHAPLSITSYLRVGTQMCKHFYGIHLFKLICEKLELTETEYFGLTYRGNQNVDMWLKMDEKITKQLEKNPWKFEFRFKFYPAHPEYLKDDLTRYFLCLQIRQDIICGQLPCSFNTYVILGAYVIQSEAGDWDAEVHEGIEYLYNVPFAPKHLQTPEMLIRIAELHQKLKGRTPEQADRMFLENARRLALYGVHLHRVKNPTGDDLSLGVYHSGVLVYRGRLRMQRYTWARIVELSHKGKDFTMVVRPVIFDEYIESPSGGTRRRTSVSSIKGSTSGSGSSSTERGTAKQRSRSAKPSSATQRDKTLTFKCLNGELAKRLYDVVIDHHTFFRLRESGSSRRLNLQSSFGTRKYHYNSRPQIFDDNESGVWTLNRDGGLPPTGSIRRVGAQRRPEQYAKSLVTLMTPVASRKGTGFRAPCASIEDADSIRNGYQSNINTIGPHESSVLMEESYAPVKSSHTTTSPINVTTNSAVKATTDWMLSLERQPQQVRQMAPPPKVTPLMPRPELSRQHWQMSPADCTQGLGMDFYGTDVATMMDAGWQGSRTNRGIKGPGAYYFEVSVLEDGDVRVGWSTNDASLMLGMDSRGFGYGAAENGEGSSIKQSTTGRLVHNGKAYEMGFPASITDVIGCFLQLQKNSSGEGLEGNVMWSHNGQLVTSPHANLVCIPPEIATESAFFPTVSLRDARVSLNFGEKPFVHSPDQISGGRVRWMAPVEVPVEQMVQNVNSGWRINQFDTTSARNLAVSEDGRMAQAKENEWRGFRANKGVFEAGKYYYEVEMVEDCGYARVGWSLPTANLQLGADNLGYGFGSAPDGSPAKKVFNGEVEDYGVKVKVGDVVGCFLDLDNGLIQWSVNGEVQPPAYYMDSSFITHDKTIFYPTASLFCTTLEVNYGDRPFKFQPSEEWYPLFAAADEFVQDSPKWPMDINTVRHPHATTERVESDILYPGVTITVASCEHQSRTSDSPPAGRQRRTSSHISTEGEDKEDDEDTVIDAQDDQDRGIMPTPTQATPHQSANNIPLTCTRTDAQRVTEENDPDVTVEYYTNEEGQRVKKIIQKQRKVVTTIHKESVERLETTRIHHGNNADRSGWQDPVDAANVNEDEAMNKAIHEATKLDSDTFVVNGSGNIRSDVIPTTLTTTTITTTAKSEHTAD</sequence>
<dbReference type="InterPro" id="IPR018980">
    <property type="entry name" value="FERM_PH-like_C"/>
</dbReference>
<feature type="compositionally biased region" description="Low complexity" evidence="1">
    <location>
        <begin position="396"/>
        <end position="422"/>
    </location>
</feature>
<evidence type="ECO:0000259" key="3">
    <source>
        <dbReference type="PROSITE" id="PS50188"/>
    </source>
</evidence>
<dbReference type="InterPro" id="IPR014352">
    <property type="entry name" value="FERM/acyl-CoA-bd_prot_sf"/>
</dbReference>